<dbReference type="PANTHER" id="PTHR13707">
    <property type="entry name" value="KETOACID-COENZYME A TRANSFERASE"/>
    <property type="match status" value="1"/>
</dbReference>
<comment type="similarity">
    <text evidence="1">Belongs to the 3-oxoacid CoA-transferase subunit A family.</text>
</comment>
<comment type="caution">
    <text evidence="3">The sequence shown here is derived from an EMBL/GenBank/DDBJ whole genome shotgun (WGS) entry which is preliminary data.</text>
</comment>
<dbReference type="EMBL" id="DVNI01000119">
    <property type="protein sequence ID" value="HIU64774.1"/>
    <property type="molecule type" value="Genomic_DNA"/>
</dbReference>
<dbReference type="InterPro" id="IPR012792">
    <property type="entry name" value="3-oxoacid_CoA-transf_A"/>
</dbReference>
<dbReference type="InterPro" id="IPR037171">
    <property type="entry name" value="NagB/RpiA_transferase-like"/>
</dbReference>
<accession>A0A9D1SLF0</accession>
<dbReference type="Gene3D" id="3.40.1080.10">
    <property type="entry name" value="Glutaconate Coenzyme A-transferase"/>
    <property type="match status" value="1"/>
</dbReference>
<dbReference type="NCBIfam" id="TIGR02429">
    <property type="entry name" value="pcaI_scoA_fam"/>
    <property type="match status" value="1"/>
</dbReference>
<dbReference type="InterPro" id="IPR004163">
    <property type="entry name" value="CoA_transf_BS"/>
</dbReference>
<dbReference type="PANTHER" id="PTHR13707:SF60">
    <property type="entry name" value="ACETATE COA-TRANSFERASE SUBUNIT ALPHA"/>
    <property type="match status" value="1"/>
</dbReference>
<evidence type="ECO:0000313" key="4">
    <source>
        <dbReference type="Proteomes" id="UP000824099"/>
    </source>
</evidence>
<dbReference type="Proteomes" id="UP000824099">
    <property type="component" value="Unassembled WGS sequence"/>
</dbReference>
<protein>
    <submittedName>
        <fullName evidence="3">CoA transferase subunit A</fullName>
    </submittedName>
</protein>
<evidence type="ECO:0000256" key="1">
    <source>
        <dbReference type="ARBA" id="ARBA00005612"/>
    </source>
</evidence>
<dbReference type="SUPFAM" id="SSF100950">
    <property type="entry name" value="NagB/RpiA/CoA transferase-like"/>
    <property type="match status" value="1"/>
</dbReference>
<dbReference type="PROSITE" id="PS01273">
    <property type="entry name" value="COA_TRANSF_1"/>
    <property type="match status" value="1"/>
</dbReference>
<proteinExistence type="inferred from homology"/>
<evidence type="ECO:0000313" key="3">
    <source>
        <dbReference type="EMBL" id="HIU64774.1"/>
    </source>
</evidence>
<dbReference type="SMART" id="SM00882">
    <property type="entry name" value="CoA_trans"/>
    <property type="match status" value="1"/>
</dbReference>
<keyword evidence="2 3" id="KW-0808">Transferase</keyword>
<name>A0A9D1SLF0_9FIRM</name>
<reference evidence="3" key="1">
    <citation type="submission" date="2020-10" db="EMBL/GenBank/DDBJ databases">
        <authorList>
            <person name="Gilroy R."/>
        </authorList>
    </citation>
    <scope>NUCLEOTIDE SEQUENCE</scope>
    <source>
        <strain evidence="3">CHK160-1198</strain>
    </source>
</reference>
<reference evidence="3" key="2">
    <citation type="journal article" date="2021" name="PeerJ">
        <title>Extensive microbial diversity within the chicken gut microbiome revealed by metagenomics and culture.</title>
        <authorList>
            <person name="Gilroy R."/>
            <person name="Ravi A."/>
            <person name="Getino M."/>
            <person name="Pursley I."/>
            <person name="Horton D.L."/>
            <person name="Alikhan N.F."/>
            <person name="Baker D."/>
            <person name="Gharbi K."/>
            <person name="Hall N."/>
            <person name="Watson M."/>
            <person name="Adriaenssens E.M."/>
            <person name="Foster-Nyarko E."/>
            <person name="Jarju S."/>
            <person name="Secka A."/>
            <person name="Antonio M."/>
            <person name="Oren A."/>
            <person name="Chaudhuri R.R."/>
            <person name="La Ragione R."/>
            <person name="Hildebrand F."/>
            <person name="Pallen M.J."/>
        </authorList>
    </citation>
    <scope>NUCLEOTIDE SEQUENCE</scope>
    <source>
        <strain evidence="3">CHK160-1198</strain>
    </source>
</reference>
<dbReference type="InterPro" id="IPR004165">
    <property type="entry name" value="CoA_trans_fam_I"/>
</dbReference>
<dbReference type="GO" id="GO:0008410">
    <property type="term" value="F:CoA-transferase activity"/>
    <property type="evidence" value="ECO:0007669"/>
    <property type="project" value="InterPro"/>
</dbReference>
<organism evidence="3 4">
    <name type="scientific">Candidatus Avacidaminococcus intestinavium</name>
    <dbReference type="NCBI Taxonomy" id="2840684"/>
    <lineage>
        <taxon>Bacteria</taxon>
        <taxon>Bacillati</taxon>
        <taxon>Bacillota</taxon>
        <taxon>Negativicutes</taxon>
        <taxon>Acidaminococcales</taxon>
        <taxon>Acidaminococcaceae</taxon>
        <taxon>Acidaminococcaceae incertae sedis</taxon>
        <taxon>Candidatus Avacidaminococcus</taxon>
    </lineage>
</organism>
<dbReference type="Pfam" id="PF01144">
    <property type="entry name" value="CoA_trans"/>
    <property type="match status" value="1"/>
</dbReference>
<dbReference type="AlphaFoldDB" id="A0A9D1SLF0"/>
<evidence type="ECO:0000256" key="2">
    <source>
        <dbReference type="ARBA" id="ARBA00022679"/>
    </source>
</evidence>
<sequence>MNEVNKLTSIKEAMKHIKDGDRIMVGGFGLRGVPNELIDALVECNKKNLVIISNDLGSPNVGLGRLLTNNLVKELIGNFYNWNPDVALAKNRGEIKASLIPQGSFAESIRAAGCGIPAYYTLASAGTELGKGKDVKVFEVNGQKREYVLEKALFADVALINASVADTLGNLIYCKSARNFNPAMAMAAKYTIALVDRVVSPGELDPESIVTPHLFVNAVIKRGEKHED</sequence>
<gene>
    <name evidence="3" type="ORF">IAB06_07065</name>
</gene>